<name>A0ABT3L8C8_9CYAN</name>
<keyword evidence="8" id="KW-0998">Cell outer membrane</keyword>
<keyword evidence="7" id="KW-0472">Membrane</keyword>
<evidence type="ECO:0000259" key="9">
    <source>
        <dbReference type="PROSITE" id="PS51779"/>
    </source>
</evidence>
<sequence>MNQSALILLTGLSLWVGLTHEILAQASTDIQPVSRETSYLSQPPSNFSGRGVQVADQPGLERDEDLPQLLEEGEIFTTPEGLDTRDLDDPTPLRIERIRVEGSTVFTDADFVPILEGVTGETTLGQLNQAVRAITQLYLDQGYITSRAILPTQPLAGGDITILIVEGTLDEVVITGLKRMNPHYVRSRLNLGIGTPFNANALEDQLRLLTIDPNFKSIDVNLQTGEELGTSRLLLDIEEVKPFSGLVFTDNYSPESVGAERMGLSLGYRNLTGFGDLLRLGYTGTFTGGYQAGDFSYSLPVNPMNGTVDLRVVLDQNRITTPAFRELGIRGNSQLYDLSFRQPLVRSAGEELALSLGFRRKTGQTFLFDNVATPFGVGAQADGRTRTSVIYFGQDYTKRDGRGAWSLRSQFNLGTGLFGTTGNSSPTPDARFFSWLGQGARVQRLGRDHLLIVQGDVQLSPSNLLASEVFSMGGGQTLRGYRQGARSGDNGWRLSVEGRITLWRDEEEESLLQFAPFVDGGMVWNNPSNPSQIQSNAFLAGLGAGLIWIPVKNLTIRLDGTLPLINIRDRQTNAQDDGLYFSVNYRF</sequence>
<dbReference type="EMBL" id="JAIHOM010000088">
    <property type="protein sequence ID" value="MCW6037771.1"/>
    <property type="molecule type" value="Genomic_DNA"/>
</dbReference>
<keyword evidence="5" id="KW-0812">Transmembrane</keyword>
<comment type="subcellular location">
    <subcellularLocation>
        <location evidence="1">Cell outer membrane</location>
    </subcellularLocation>
</comment>
<keyword evidence="3" id="KW-0813">Transport</keyword>
<evidence type="ECO:0000256" key="4">
    <source>
        <dbReference type="ARBA" id="ARBA00022452"/>
    </source>
</evidence>
<dbReference type="InterPro" id="IPR034746">
    <property type="entry name" value="POTRA"/>
</dbReference>
<evidence type="ECO:0000313" key="10">
    <source>
        <dbReference type="EMBL" id="MCW6037771.1"/>
    </source>
</evidence>
<proteinExistence type="inferred from homology"/>
<dbReference type="Gene3D" id="3.10.20.310">
    <property type="entry name" value="membrane protein fhac"/>
    <property type="match status" value="1"/>
</dbReference>
<comment type="caution">
    <text evidence="10">The sequence shown here is derived from an EMBL/GenBank/DDBJ whole genome shotgun (WGS) entry which is preliminary data.</text>
</comment>
<gene>
    <name evidence="10" type="ORF">K4A83_16050</name>
</gene>
<dbReference type="Proteomes" id="UP001526426">
    <property type="component" value="Unassembled WGS sequence"/>
</dbReference>
<dbReference type="Gene3D" id="2.40.160.50">
    <property type="entry name" value="membrane protein fhac: a member of the omp85/tpsb transporter family"/>
    <property type="match status" value="1"/>
</dbReference>
<evidence type="ECO:0000256" key="7">
    <source>
        <dbReference type="ARBA" id="ARBA00023136"/>
    </source>
</evidence>
<dbReference type="PANTHER" id="PTHR34597:SF1">
    <property type="entry name" value="HEME_HEMOPEXIN TRANSPORTER PROTEIN HUXB"/>
    <property type="match status" value="1"/>
</dbReference>
<protein>
    <submittedName>
        <fullName evidence="10">ShlB/FhaC/HecB family hemolysin secretion/activation protein</fullName>
    </submittedName>
</protein>
<organism evidence="10 11">
    <name type="scientific">Spirulina subsalsa FACHB-351</name>
    <dbReference type="NCBI Taxonomy" id="234711"/>
    <lineage>
        <taxon>Bacteria</taxon>
        <taxon>Bacillati</taxon>
        <taxon>Cyanobacteriota</taxon>
        <taxon>Cyanophyceae</taxon>
        <taxon>Spirulinales</taxon>
        <taxon>Spirulinaceae</taxon>
        <taxon>Spirulina</taxon>
    </lineage>
</organism>
<reference evidence="10 11" key="1">
    <citation type="submission" date="2021-08" db="EMBL/GenBank/DDBJ databases">
        <title>Draft genome sequence of Spirulina subsalsa with high tolerance to salinity and hype-accumulation of phycocyanin.</title>
        <authorList>
            <person name="Pei H."/>
            <person name="Jiang L."/>
        </authorList>
    </citation>
    <scope>NUCLEOTIDE SEQUENCE [LARGE SCALE GENOMIC DNA]</scope>
    <source>
        <strain evidence="10 11">FACHB-351</strain>
    </source>
</reference>
<dbReference type="PANTHER" id="PTHR34597">
    <property type="entry name" value="SLR1661 PROTEIN"/>
    <property type="match status" value="1"/>
</dbReference>
<dbReference type="RefSeq" id="WP_265265641.1">
    <property type="nucleotide sequence ID" value="NZ_JAIHOM010000088.1"/>
</dbReference>
<dbReference type="Pfam" id="PF03865">
    <property type="entry name" value="ShlB"/>
    <property type="match status" value="1"/>
</dbReference>
<dbReference type="Pfam" id="PF08479">
    <property type="entry name" value="POTRA_2"/>
    <property type="match status" value="1"/>
</dbReference>
<evidence type="ECO:0000256" key="3">
    <source>
        <dbReference type="ARBA" id="ARBA00022448"/>
    </source>
</evidence>
<comment type="similarity">
    <text evidence="2">Belongs to the TPS (TC 1.B.20) family.</text>
</comment>
<dbReference type="PROSITE" id="PS51779">
    <property type="entry name" value="POTRA"/>
    <property type="match status" value="1"/>
</dbReference>
<feature type="domain" description="POTRA" evidence="9">
    <location>
        <begin position="93"/>
        <end position="167"/>
    </location>
</feature>
<dbReference type="InterPro" id="IPR005565">
    <property type="entry name" value="Hemolysn_activator_HlyB_C"/>
</dbReference>
<dbReference type="InterPro" id="IPR013686">
    <property type="entry name" value="Polypept-transport_assoc_ShlB"/>
</dbReference>
<accession>A0ABT3L8C8</accession>
<evidence type="ECO:0000313" key="11">
    <source>
        <dbReference type="Proteomes" id="UP001526426"/>
    </source>
</evidence>
<keyword evidence="6" id="KW-0653">Protein transport</keyword>
<evidence type="ECO:0000256" key="2">
    <source>
        <dbReference type="ARBA" id="ARBA00009055"/>
    </source>
</evidence>
<keyword evidence="11" id="KW-1185">Reference proteome</keyword>
<evidence type="ECO:0000256" key="1">
    <source>
        <dbReference type="ARBA" id="ARBA00004442"/>
    </source>
</evidence>
<evidence type="ECO:0000256" key="8">
    <source>
        <dbReference type="ARBA" id="ARBA00023237"/>
    </source>
</evidence>
<evidence type="ECO:0000256" key="6">
    <source>
        <dbReference type="ARBA" id="ARBA00022927"/>
    </source>
</evidence>
<evidence type="ECO:0000256" key="5">
    <source>
        <dbReference type="ARBA" id="ARBA00022692"/>
    </source>
</evidence>
<dbReference type="InterPro" id="IPR051544">
    <property type="entry name" value="TPS_OM_transporter"/>
</dbReference>
<keyword evidence="4" id="KW-1134">Transmembrane beta strand</keyword>